<reference evidence="2" key="1">
    <citation type="journal article" date="2023" name="Plant J.">
        <title>Genome sequences and population genomics provide insights into the demographic history, inbreeding, and mutation load of two 'living fossil' tree species of Dipteronia.</title>
        <authorList>
            <person name="Feng Y."/>
            <person name="Comes H.P."/>
            <person name="Chen J."/>
            <person name="Zhu S."/>
            <person name="Lu R."/>
            <person name="Zhang X."/>
            <person name="Li P."/>
            <person name="Qiu J."/>
            <person name="Olsen K.M."/>
            <person name="Qiu Y."/>
        </authorList>
    </citation>
    <scope>NUCLEOTIDE SEQUENCE</scope>
    <source>
        <strain evidence="2">KIB01</strain>
    </source>
</reference>
<proteinExistence type="predicted"/>
<name>A0AAD9WY45_9ROSI</name>
<evidence type="ECO:0000313" key="3">
    <source>
        <dbReference type="Proteomes" id="UP001280121"/>
    </source>
</evidence>
<dbReference type="PANTHER" id="PTHR35756:SF1">
    <property type="entry name" value="OS05G0337400 PROTEIN"/>
    <property type="match status" value="1"/>
</dbReference>
<dbReference type="AlphaFoldDB" id="A0AAD9WY45"/>
<gene>
    <name evidence="2" type="ORF">Ddye_015040</name>
</gene>
<keyword evidence="3" id="KW-1185">Reference proteome</keyword>
<dbReference type="GO" id="GO:0009507">
    <property type="term" value="C:chloroplast"/>
    <property type="evidence" value="ECO:0007669"/>
    <property type="project" value="TreeGrafter"/>
</dbReference>
<accession>A0AAD9WY45</accession>
<protein>
    <recommendedName>
        <fullName evidence="4">HMA domain-containing protein</fullName>
    </recommendedName>
</protein>
<feature type="compositionally biased region" description="Acidic residues" evidence="1">
    <location>
        <begin position="73"/>
        <end position="82"/>
    </location>
</feature>
<feature type="region of interest" description="Disordered" evidence="1">
    <location>
        <begin position="64"/>
        <end position="93"/>
    </location>
</feature>
<comment type="caution">
    <text evidence="2">The sequence shown here is derived from an EMBL/GenBank/DDBJ whole genome shotgun (WGS) entry which is preliminary data.</text>
</comment>
<evidence type="ECO:0008006" key="4">
    <source>
        <dbReference type="Google" id="ProtNLM"/>
    </source>
</evidence>
<organism evidence="2 3">
    <name type="scientific">Dipteronia dyeriana</name>
    <dbReference type="NCBI Taxonomy" id="168575"/>
    <lineage>
        <taxon>Eukaryota</taxon>
        <taxon>Viridiplantae</taxon>
        <taxon>Streptophyta</taxon>
        <taxon>Embryophyta</taxon>
        <taxon>Tracheophyta</taxon>
        <taxon>Spermatophyta</taxon>
        <taxon>Magnoliopsida</taxon>
        <taxon>eudicotyledons</taxon>
        <taxon>Gunneridae</taxon>
        <taxon>Pentapetalae</taxon>
        <taxon>rosids</taxon>
        <taxon>malvids</taxon>
        <taxon>Sapindales</taxon>
        <taxon>Sapindaceae</taxon>
        <taxon>Hippocastanoideae</taxon>
        <taxon>Acereae</taxon>
        <taxon>Dipteronia</taxon>
    </lineage>
</organism>
<dbReference type="EMBL" id="JANJYI010000005">
    <property type="protein sequence ID" value="KAK2647551.1"/>
    <property type="molecule type" value="Genomic_DNA"/>
</dbReference>
<evidence type="ECO:0000313" key="2">
    <source>
        <dbReference type="EMBL" id="KAK2647551.1"/>
    </source>
</evidence>
<dbReference type="Proteomes" id="UP001280121">
    <property type="component" value="Unassembled WGS sequence"/>
</dbReference>
<sequence>MATISAFSSLNLICRPKYQISSIVPCHSLTLPRKSFHFQTELRLKCDQKKRGFGGLRILRSSEEETLVTETETGQESEEGGQEETVASDEQQPVAVPVSTSDKLTMFFQADGIMNEAAIPNMAKALEGADGISDLKVQVLEGIATVELKKQTTVQSTGVAASLVEIIQGSGFKLQTLNLSFEDEEDVVLA</sequence>
<evidence type="ECO:0000256" key="1">
    <source>
        <dbReference type="SAM" id="MobiDB-lite"/>
    </source>
</evidence>
<dbReference type="PANTHER" id="PTHR35756">
    <property type="entry name" value="OS05G0337400 PROTEIN"/>
    <property type="match status" value="1"/>
</dbReference>